<organism evidence="9 10">
    <name type="scientific">Sitophilus oryzae</name>
    <name type="common">Rice weevil</name>
    <name type="synonym">Curculio oryzae</name>
    <dbReference type="NCBI Taxonomy" id="7048"/>
    <lineage>
        <taxon>Eukaryota</taxon>
        <taxon>Metazoa</taxon>
        <taxon>Ecdysozoa</taxon>
        <taxon>Arthropoda</taxon>
        <taxon>Hexapoda</taxon>
        <taxon>Insecta</taxon>
        <taxon>Pterygota</taxon>
        <taxon>Neoptera</taxon>
        <taxon>Endopterygota</taxon>
        <taxon>Coleoptera</taxon>
        <taxon>Polyphaga</taxon>
        <taxon>Cucujiformia</taxon>
        <taxon>Curculionidae</taxon>
        <taxon>Dryophthorinae</taxon>
        <taxon>Sitophilus</taxon>
    </lineage>
</organism>
<sequence length="206" mass="23417">MTHRAVKHITVNGDRVKVATHGENRILKPNVSSGSRKRKSGIRSGGRSWHPEWYTMSTASQHVKPVFPYISDTGTWPPESCIFSLMLFIFSIIMGVLYCVRFKQVQIFCENLPEKTKTSILKLNKTSLWFGFASCFGLVLVASFQETNLMWVHMLGAGNVYGGGCIYQWLQVVIVKFTTVYFWRTLPENICSRIIANLKIYCAPLP</sequence>
<evidence type="ECO:0000313" key="9">
    <source>
        <dbReference type="Proteomes" id="UP000504635"/>
    </source>
</evidence>
<dbReference type="AlphaFoldDB" id="A0A6J2YMS7"/>
<keyword evidence="4 7" id="KW-1133">Transmembrane helix</keyword>
<dbReference type="Proteomes" id="UP000504635">
    <property type="component" value="Unplaced"/>
</dbReference>
<evidence type="ECO:0000256" key="6">
    <source>
        <dbReference type="SAM" id="MobiDB-lite"/>
    </source>
</evidence>
<keyword evidence="9" id="KW-1185">Reference proteome</keyword>
<dbReference type="OrthoDB" id="191706at2759"/>
<evidence type="ECO:0000256" key="3">
    <source>
        <dbReference type="ARBA" id="ARBA00022692"/>
    </source>
</evidence>
<dbReference type="PANTHER" id="PTHR21324">
    <property type="entry name" value="FASTING-INDUCIBLE INTEGRAL MEMBRANE PROTEIN TM6P1-RELATED"/>
    <property type="match status" value="1"/>
</dbReference>
<evidence type="ECO:0000313" key="10">
    <source>
        <dbReference type="RefSeq" id="XP_030764135.1"/>
    </source>
</evidence>
<feature type="transmembrane region" description="Helical" evidence="7">
    <location>
        <begin position="82"/>
        <end position="100"/>
    </location>
</feature>
<gene>
    <name evidence="10" type="primary">LOC115888527</name>
</gene>
<evidence type="ECO:0000256" key="5">
    <source>
        <dbReference type="ARBA" id="ARBA00023136"/>
    </source>
</evidence>
<name>A0A6J2YMS7_SITOR</name>
<reference evidence="10" key="1">
    <citation type="submission" date="2025-08" db="UniProtKB">
        <authorList>
            <consortium name="RefSeq"/>
        </authorList>
    </citation>
    <scope>IDENTIFICATION</scope>
    <source>
        <tissue evidence="10">Gonads</tissue>
    </source>
</reference>
<evidence type="ECO:0000256" key="4">
    <source>
        <dbReference type="ARBA" id="ARBA00022989"/>
    </source>
</evidence>
<keyword evidence="3 7" id="KW-0812">Transmembrane</keyword>
<comment type="subcellular location">
    <subcellularLocation>
        <location evidence="1">Endomembrane system</location>
        <topology evidence="1">Multi-pass membrane protein</topology>
    </subcellularLocation>
</comment>
<dbReference type="PANTHER" id="PTHR21324:SF2">
    <property type="entry name" value="EG:22E5.9 PROTEIN"/>
    <property type="match status" value="1"/>
</dbReference>
<dbReference type="RefSeq" id="XP_030764135.1">
    <property type="nucleotide sequence ID" value="XM_030908275.1"/>
</dbReference>
<feature type="domain" description="CWH43-like N-terminal" evidence="8">
    <location>
        <begin position="54"/>
        <end position="202"/>
    </location>
</feature>
<feature type="region of interest" description="Disordered" evidence="6">
    <location>
        <begin position="27"/>
        <end position="46"/>
    </location>
</feature>
<dbReference type="InterPro" id="IPR019402">
    <property type="entry name" value="CWH43_N"/>
</dbReference>
<evidence type="ECO:0000256" key="7">
    <source>
        <dbReference type="SAM" id="Phobius"/>
    </source>
</evidence>
<proteinExistence type="inferred from homology"/>
<dbReference type="InterPro" id="IPR050911">
    <property type="entry name" value="DRAM/TMEM150_Autophagy_Mod"/>
</dbReference>
<comment type="similarity">
    <text evidence="2">Belongs to the DRAM/TMEM150 family.</text>
</comment>
<dbReference type="GeneID" id="115888527"/>
<dbReference type="InParanoid" id="A0A6J2YMS7"/>
<evidence type="ECO:0000256" key="2">
    <source>
        <dbReference type="ARBA" id="ARBA00006565"/>
    </source>
</evidence>
<dbReference type="GO" id="GO:0012505">
    <property type="term" value="C:endomembrane system"/>
    <property type="evidence" value="ECO:0007669"/>
    <property type="project" value="UniProtKB-SubCell"/>
</dbReference>
<keyword evidence="5 7" id="KW-0472">Membrane</keyword>
<dbReference type="Pfam" id="PF10277">
    <property type="entry name" value="Frag1"/>
    <property type="match status" value="1"/>
</dbReference>
<feature type="transmembrane region" description="Helical" evidence="7">
    <location>
        <begin position="166"/>
        <end position="183"/>
    </location>
</feature>
<dbReference type="KEGG" id="soy:115888527"/>
<feature type="transmembrane region" description="Helical" evidence="7">
    <location>
        <begin position="127"/>
        <end position="146"/>
    </location>
</feature>
<evidence type="ECO:0000259" key="8">
    <source>
        <dbReference type="Pfam" id="PF10277"/>
    </source>
</evidence>
<evidence type="ECO:0000256" key="1">
    <source>
        <dbReference type="ARBA" id="ARBA00004127"/>
    </source>
</evidence>
<accession>A0A6J2YMS7</accession>
<protein>
    <submittedName>
        <fullName evidence="10">DNA damage-regulated autophagy modulator protein 2-like</fullName>
    </submittedName>
</protein>